<sequence length="203" mass="23979">MKRHSDLLTIISPIIIIVFNICSSFVFKYEVIEWSFIPITMIEWMMIIFFISMNGGTDLVTLWLKRPSKNWLLSIVSLLIVLLYPNIFSNIKNFCGSWMLVTSYILIAVLNPFFEEFYWRGLLTDITPHWNATASTLYSNLLFTFNYVVLQASFRQSTTWEMILFIFITSIIWCITYQKTNSLRWVILSHFVWNLFTIGSFVI</sequence>
<proteinExistence type="predicted"/>
<keyword evidence="1" id="KW-0812">Transmembrane</keyword>
<keyword evidence="1" id="KW-0472">Membrane</keyword>
<accession>A0A1N6GUI5</accession>
<dbReference type="GO" id="GO:0004175">
    <property type="term" value="F:endopeptidase activity"/>
    <property type="evidence" value="ECO:0007669"/>
    <property type="project" value="UniProtKB-ARBA"/>
</dbReference>
<reference evidence="4" key="1">
    <citation type="submission" date="2016-11" db="EMBL/GenBank/DDBJ databases">
        <authorList>
            <person name="Varghese N."/>
            <person name="Submissions S."/>
        </authorList>
    </citation>
    <scope>NUCLEOTIDE SEQUENCE [LARGE SCALE GENOMIC DNA]</scope>
    <source>
        <strain evidence="4">DSM 27623</strain>
    </source>
</reference>
<dbReference type="Proteomes" id="UP000185207">
    <property type="component" value="Unassembled WGS sequence"/>
</dbReference>
<evidence type="ECO:0000259" key="2">
    <source>
        <dbReference type="Pfam" id="PF02517"/>
    </source>
</evidence>
<dbReference type="EMBL" id="FSRK01000001">
    <property type="protein sequence ID" value="SIO11183.1"/>
    <property type="molecule type" value="Genomic_DNA"/>
</dbReference>
<dbReference type="Pfam" id="PF02517">
    <property type="entry name" value="Rce1-like"/>
    <property type="match status" value="1"/>
</dbReference>
<dbReference type="GO" id="GO:0080120">
    <property type="term" value="P:CAAX-box protein maturation"/>
    <property type="evidence" value="ECO:0007669"/>
    <property type="project" value="UniProtKB-ARBA"/>
</dbReference>
<gene>
    <name evidence="3" type="ORF">SAMN05444409_2060</name>
</gene>
<organism evidence="3 4">
    <name type="scientific">Epilithonimonas zeae</name>
    <dbReference type="NCBI Taxonomy" id="1416779"/>
    <lineage>
        <taxon>Bacteria</taxon>
        <taxon>Pseudomonadati</taxon>
        <taxon>Bacteroidota</taxon>
        <taxon>Flavobacteriia</taxon>
        <taxon>Flavobacteriales</taxon>
        <taxon>Weeksellaceae</taxon>
        <taxon>Chryseobacterium group</taxon>
        <taxon>Epilithonimonas</taxon>
    </lineage>
</organism>
<keyword evidence="1" id="KW-1133">Transmembrane helix</keyword>
<protein>
    <recommendedName>
        <fullName evidence="2">CAAX prenyl protease 2/Lysostaphin resistance protein A-like domain-containing protein</fullName>
    </recommendedName>
</protein>
<dbReference type="InterPro" id="IPR003675">
    <property type="entry name" value="Rce1/LyrA-like_dom"/>
</dbReference>
<feature type="transmembrane region" description="Helical" evidence="1">
    <location>
        <begin position="71"/>
        <end position="88"/>
    </location>
</feature>
<name>A0A1N6GUI5_9FLAO</name>
<feature type="transmembrane region" description="Helical" evidence="1">
    <location>
        <begin position="95"/>
        <end position="114"/>
    </location>
</feature>
<evidence type="ECO:0000313" key="4">
    <source>
        <dbReference type="Proteomes" id="UP000185207"/>
    </source>
</evidence>
<evidence type="ECO:0000256" key="1">
    <source>
        <dbReference type="SAM" id="Phobius"/>
    </source>
</evidence>
<feature type="transmembrane region" description="Helical" evidence="1">
    <location>
        <begin position="6"/>
        <end position="27"/>
    </location>
</feature>
<feature type="transmembrane region" description="Helical" evidence="1">
    <location>
        <begin position="162"/>
        <end position="179"/>
    </location>
</feature>
<keyword evidence="4" id="KW-1185">Reference proteome</keyword>
<dbReference type="OrthoDB" id="449657at2"/>
<feature type="transmembrane region" description="Helical" evidence="1">
    <location>
        <begin position="129"/>
        <end position="150"/>
    </location>
</feature>
<feature type="domain" description="CAAX prenyl protease 2/Lysostaphin resistance protein A-like" evidence="2">
    <location>
        <begin position="99"/>
        <end position="196"/>
    </location>
</feature>
<dbReference type="AlphaFoldDB" id="A0A1N6GUI5"/>
<evidence type="ECO:0000313" key="3">
    <source>
        <dbReference type="EMBL" id="SIO11183.1"/>
    </source>
</evidence>